<dbReference type="Pfam" id="PF07797">
    <property type="entry name" value="DUF1639"/>
    <property type="match status" value="1"/>
</dbReference>
<evidence type="ECO:0000313" key="3">
    <source>
        <dbReference type="Proteomes" id="UP001558713"/>
    </source>
</evidence>
<evidence type="ECO:0000256" key="1">
    <source>
        <dbReference type="SAM" id="MobiDB-lite"/>
    </source>
</evidence>
<organism evidence="2 3">
    <name type="scientific">Cardamine amara subsp. amara</name>
    <dbReference type="NCBI Taxonomy" id="228776"/>
    <lineage>
        <taxon>Eukaryota</taxon>
        <taxon>Viridiplantae</taxon>
        <taxon>Streptophyta</taxon>
        <taxon>Embryophyta</taxon>
        <taxon>Tracheophyta</taxon>
        <taxon>Spermatophyta</taxon>
        <taxon>Magnoliopsida</taxon>
        <taxon>eudicotyledons</taxon>
        <taxon>Gunneridae</taxon>
        <taxon>Pentapetalae</taxon>
        <taxon>rosids</taxon>
        <taxon>malvids</taxon>
        <taxon>Brassicales</taxon>
        <taxon>Brassicaceae</taxon>
        <taxon>Cardamineae</taxon>
        <taxon>Cardamine</taxon>
    </lineage>
</organism>
<keyword evidence="3" id="KW-1185">Reference proteome</keyword>
<sequence length="245" mass="26751">MSTNSKSLHGLTRGTQVSAMMTTDVDPKSEAESERIASQSAETVVVSNRVVASRSSRQPRLSFSSFAPSSEKDYPKRMKSEVTEEIPPQREDIPAEDEAEVEEEEEVKRTWNFRPRKGCGGLKKGNGVFTAEVCGGGGGGGASEVKNQKSGGGMEPKSNRQRGIPAESPGLGGVEIVNENHRLWVALSRDEIEEDLFSMSGNRSSRRPRKRTKTLQKYLDVLFPGLCLVGMNADCFKVSNSPAKR</sequence>
<dbReference type="Proteomes" id="UP001558713">
    <property type="component" value="Unassembled WGS sequence"/>
</dbReference>
<name>A0ABD1BUF8_CARAN</name>
<comment type="caution">
    <text evidence="2">The sequence shown here is derived from an EMBL/GenBank/DDBJ whole genome shotgun (WGS) entry which is preliminary data.</text>
</comment>
<accession>A0ABD1BUF8</accession>
<feature type="region of interest" description="Disordered" evidence="1">
    <location>
        <begin position="136"/>
        <end position="173"/>
    </location>
</feature>
<feature type="compositionally biased region" description="Basic and acidic residues" evidence="1">
    <location>
        <begin position="25"/>
        <end position="35"/>
    </location>
</feature>
<feature type="region of interest" description="Disordered" evidence="1">
    <location>
        <begin position="1"/>
        <end position="108"/>
    </location>
</feature>
<proteinExistence type="predicted"/>
<feature type="compositionally biased region" description="Acidic residues" evidence="1">
    <location>
        <begin position="94"/>
        <end position="105"/>
    </location>
</feature>
<protein>
    <submittedName>
        <fullName evidence="2">Uncharacterized protein</fullName>
    </submittedName>
</protein>
<dbReference type="EMBL" id="JBANAX010000144">
    <property type="protein sequence ID" value="KAL1220823.1"/>
    <property type="molecule type" value="Genomic_DNA"/>
</dbReference>
<dbReference type="AlphaFoldDB" id="A0ABD1BUF8"/>
<gene>
    <name evidence="2" type="ORF">V5N11_000310</name>
</gene>
<feature type="compositionally biased region" description="Polar residues" evidence="1">
    <location>
        <begin position="58"/>
        <end position="68"/>
    </location>
</feature>
<feature type="compositionally biased region" description="Polar residues" evidence="1">
    <location>
        <begin position="1"/>
        <end position="21"/>
    </location>
</feature>
<feature type="compositionally biased region" description="Basic and acidic residues" evidence="1">
    <location>
        <begin position="70"/>
        <end position="93"/>
    </location>
</feature>
<reference evidence="2 3" key="1">
    <citation type="submission" date="2024-04" db="EMBL/GenBank/DDBJ databases">
        <title>Genome assembly C_amara_ONT_v2.</title>
        <authorList>
            <person name="Yant L."/>
            <person name="Moore C."/>
            <person name="Slenker M."/>
        </authorList>
    </citation>
    <scope>NUCLEOTIDE SEQUENCE [LARGE SCALE GENOMIC DNA]</scope>
    <source>
        <tissue evidence="2">Leaf</tissue>
    </source>
</reference>
<dbReference type="InterPro" id="IPR012438">
    <property type="entry name" value="DUF1639"/>
</dbReference>
<feature type="compositionally biased region" description="Low complexity" evidence="1">
    <location>
        <begin position="44"/>
        <end position="56"/>
    </location>
</feature>
<evidence type="ECO:0000313" key="2">
    <source>
        <dbReference type="EMBL" id="KAL1220823.1"/>
    </source>
</evidence>
<dbReference type="PANTHER" id="PTHR33130">
    <property type="entry name" value="PUTATIVE (DUF1639)-RELATED"/>
    <property type="match status" value="1"/>
</dbReference>
<dbReference type="PANTHER" id="PTHR33130:SF40">
    <property type="entry name" value="CHROMOGRANIN (DUF1639)"/>
    <property type="match status" value="1"/>
</dbReference>